<dbReference type="EMBL" id="JADPRT010000001">
    <property type="protein sequence ID" value="MBF9067002.1"/>
    <property type="molecule type" value="Genomic_DNA"/>
</dbReference>
<keyword evidence="3" id="KW-1185">Reference proteome</keyword>
<feature type="domain" description="NADH:flavin oxidoreductase/NADH oxidase N-terminal" evidence="1">
    <location>
        <begin position="18"/>
        <end position="350"/>
    </location>
</feature>
<dbReference type="SUPFAM" id="SSF51395">
    <property type="entry name" value="FMN-linked oxidoreductases"/>
    <property type="match status" value="1"/>
</dbReference>
<sequence>MTTTTHELRTTSGLDQPLLRPFDLGGLRLPNRVVLAPTTRARAENPGLVPTDLHVAHYAQRATAGLVVSESLFVSEEAIGQVNVPGIYSPEQVAAWRRVTDVVHALGGRIVAQLWHAGAVSHPDHHGGRLPAGPSAVNPGQTVFTPTGPKPTVTPRAMTVREIGQAIADYAAAAENARRAGFDGVELPAQGVYLLPQFLSPTLNRRTDAYGGDGVRRRRLLFEVVDAVAAAWDGAPRVGVRLGPYWNTGEQFAFAPDRLPEYDELTAALNDRPVAYLHLLGPDLTAPGATPDLSLFARYRRLFAGPLIANNGFDRESANAAIASGVADTISFARHFVANPDLVTRFALGRAPAQGDPSTYYTGGVRGYLD</sequence>
<dbReference type="Proteomes" id="UP000657385">
    <property type="component" value="Unassembled WGS sequence"/>
</dbReference>
<comment type="caution">
    <text evidence="2">The sequence shown here is derived from an EMBL/GenBank/DDBJ whole genome shotgun (WGS) entry which is preliminary data.</text>
</comment>
<reference evidence="2" key="1">
    <citation type="submission" date="2020-11" db="EMBL/GenBank/DDBJ databases">
        <title>Isolation and identification of active actinomycetes.</title>
        <authorList>
            <person name="Yu B."/>
        </authorList>
    </citation>
    <scope>NUCLEOTIDE SEQUENCE</scope>
    <source>
        <strain evidence="2">NEAU-YB345</strain>
    </source>
</reference>
<evidence type="ECO:0000313" key="2">
    <source>
        <dbReference type="EMBL" id="MBF9067002.1"/>
    </source>
</evidence>
<dbReference type="GO" id="GO:0010181">
    <property type="term" value="F:FMN binding"/>
    <property type="evidence" value="ECO:0007669"/>
    <property type="project" value="InterPro"/>
</dbReference>
<organism evidence="2 3">
    <name type="scientific">Streptacidiphilus fuscans</name>
    <dbReference type="NCBI Taxonomy" id="2789292"/>
    <lineage>
        <taxon>Bacteria</taxon>
        <taxon>Bacillati</taxon>
        <taxon>Actinomycetota</taxon>
        <taxon>Actinomycetes</taxon>
        <taxon>Kitasatosporales</taxon>
        <taxon>Streptomycetaceae</taxon>
        <taxon>Streptacidiphilus</taxon>
    </lineage>
</organism>
<name>A0A931B1J2_9ACTN</name>
<dbReference type="Pfam" id="PF00724">
    <property type="entry name" value="Oxidored_FMN"/>
    <property type="match status" value="1"/>
</dbReference>
<protein>
    <submittedName>
        <fullName evidence="2">Alkene reductase</fullName>
    </submittedName>
</protein>
<accession>A0A931B1J2</accession>
<dbReference type="PANTHER" id="PTHR22893:SF91">
    <property type="entry name" value="NADPH DEHYDROGENASE 2-RELATED"/>
    <property type="match status" value="1"/>
</dbReference>
<evidence type="ECO:0000313" key="3">
    <source>
        <dbReference type="Proteomes" id="UP000657385"/>
    </source>
</evidence>
<dbReference type="InterPro" id="IPR001155">
    <property type="entry name" value="OxRdtase_FMN_N"/>
</dbReference>
<dbReference type="AlphaFoldDB" id="A0A931B1J2"/>
<dbReference type="InterPro" id="IPR045247">
    <property type="entry name" value="Oye-like"/>
</dbReference>
<evidence type="ECO:0000259" key="1">
    <source>
        <dbReference type="Pfam" id="PF00724"/>
    </source>
</evidence>
<dbReference type="GO" id="GO:0016491">
    <property type="term" value="F:oxidoreductase activity"/>
    <property type="evidence" value="ECO:0007669"/>
    <property type="project" value="InterPro"/>
</dbReference>
<dbReference type="CDD" id="cd02933">
    <property type="entry name" value="OYE_like_FMN"/>
    <property type="match status" value="1"/>
</dbReference>
<gene>
    <name evidence="2" type="ORF">I2501_02980</name>
</gene>
<dbReference type="InterPro" id="IPR013785">
    <property type="entry name" value="Aldolase_TIM"/>
</dbReference>
<proteinExistence type="predicted"/>
<dbReference type="RefSeq" id="WP_196192158.1">
    <property type="nucleotide sequence ID" value="NZ_JADPRT010000001.1"/>
</dbReference>
<dbReference type="Gene3D" id="3.20.20.70">
    <property type="entry name" value="Aldolase class I"/>
    <property type="match status" value="1"/>
</dbReference>
<dbReference type="PANTHER" id="PTHR22893">
    <property type="entry name" value="NADH OXIDOREDUCTASE-RELATED"/>
    <property type="match status" value="1"/>
</dbReference>